<proteinExistence type="predicted"/>
<feature type="domain" description="Cadherin" evidence="8">
    <location>
        <begin position="1"/>
        <end position="79"/>
    </location>
</feature>
<dbReference type="PANTHER" id="PTHR24026">
    <property type="entry name" value="FAT ATYPICAL CADHERIN-RELATED"/>
    <property type="match status" value="1"/>
</dbReference>
<evidence type="ECO:0000259" key="8">
    <source>
        <dbReference type="PROSITE" id="PS50268"/>
    </source>
</evidence>
<keyword evidence="2" id="KW-0812">Transmembrane</keyword>
<feature type="non-terminal residue" evidence="9">
    <location>
        <position position="95"/>
    </location>
</feature>
<evidence type="ECO:0000256" key="2">
    <source>
        <dbReference type="ARBA" id="ARBA00022692"/>
    </source>
</evidence>
<dbReference type="GO" id="GO:0005509">
    <property type="term" value="F:calcium ion binding"/>
    <property type="evidence" value="ECO:0007669"/>
    <property type="project" value="UniProtKB-UniRule"/>
</dbReference>
<dbReference type="FunFam" id="2.60.40.60:FF:000020">
    <property type="entry name" value="Dachsous cadherin-related 1b"/>
    <property type="match status" value="1"/>
</dbReference>
<keyword evidence="3" id="KW-0677">Repeat</keyword>
<feature type="non-terminal residue" evidence="9">
    <location>
        <position position="1"/>
    </location>
</feature>
<evidence type="ECO:0000256" key="5">
    <source>
        <dbReference type="ARBA" id="ARBA00022989"/>
    </source>
</evidence>
<evidence type="ECO:0000256" key="6">
    <source>
        <dbReference type="ARBA" id="ARBA00023136"/>
    </source>
</evidence>
<dbReference type="CDD" id="cd11304">
    <property type="entry name" value="Cadherin_repeat"/>
    <property type="match status" value="1"/>
</dbReference>
<name>A0A0B7C5J4_9EUPU</name>
<dbReference type="SUPFAM" id="SSF49313">
    <property type="entry name" value="Cadherin-like"/>
    <property type="match status" value="1"/>
</dbReference>
<evidence type="ECO:0000256" key="7">
    <source>
        <dbReference type="PROSITE-ProRule" id="PRU00043"/>
    </source>
</evidence>
<accession>A0A0B7C5J4</accession>
<dbReference type="InterPro" id="IPR020894">
    <property type="entry name" value="Cadherin_CS"/>
</dbReference>
<organism evidence="9">
    <name type="scientific">Arion vulgaris</name>
    <dbReference type="NCBI Taxonomy" id="1028688"/>
    <lineage>
        <taxon>Eukaryota</taxon>
        <taxon>Metazoa</taxon>
        <taxon>Spiralia</taxon>
        <taxon>Lophotrochozoa</taxon>
        <taxon>Mollusca</taxon>
        <taxon>Gastropoda</taxon>
        <taxon>Heterobranchia</taxon>
        <taxon>Euthyneura</taxon>
        <taxon>Panpulmonata</taxon>
        <taxon>Eupulmonata</taxon>
        <taxon>Stylommatophora</taxon>
        <taxon>Helicina</taxon>
        <taxon>Arionoidea</taxon>
        <taxon>Arionidae</taxon>
        <taxon>Arion</taxon>
    </lineage>
</organism>
<dbReference type="InterPro" id="IPR002126">
    <property type="entry name" value="Cadherin-like_dom"/>
</dbReference>
<dbReference type="SMART" id="SM00112">
    <property type="entry name" value="CA"/>
    <property type="match status" value="1"/>
</dbReference>
<dbReference type="EMBL" id="HACG01053030">
    <property type="protein sequence ID" value="CEK99901.1"/>
    <property type="molecule type" value="Transcribed_RNA"/>
</dbReference>
<sequence length="95" mass="10307">SDKDLGENARITYAITGGNDGNFSIDPYHGDITTEPLDRETKSTYNLTITASDHGRVPLTATAYVIVTVLDENDNSPVFNEAVYNVSVPENTKEG</sequence>
<dbReference type="GO" id="GO:0005886">
    <property type="term" value="C:plasma membrane"/>
    <property type="evidence" value="ECO:0007669"/>
    <property type="project" value="UniProtKB-SubCell"/>
</dbReference>
<gene>
    <name evidence="9" type="primary">ORF222405</name>
</gene>
<dbReference type="PROSITE" id="PS00232">
    <property type="entry name" value="CADHERIN_1"/>
    <property type="match status" value="1"/>
</dbReference>
<keyword evidence="5" id="KW-1133">Transmembrane helix</keyword>
<keyword evidence="4 7" id="KW-0106">Calcium</keyword>
<dbReference type="Pfam" id="PF00028">
    <property type="entry name" value="Cadherin"/>
    <property type="match status" value="1"/>
</dbReference>
<evidence type="ECO:0000256" key="1">
    <source>
        <dbReference type="ARBA" id="ARBA00004370"/>
    </source>
</evidence>
<evidence type="ECO:0000256" key="4">
    <source>
        <dbReference type="ARBA" id="ARBA00022837"/>
    </source>
</evidence>
<evidence type="ECO:0000313" key="9">
    <source>
        <dbReference type="EMBL" id="CEK99901.1"/>
    </source>
</evidence>
<dbReference type="AlphaFoldDB" id="A0A0B7C5J4"/>
<dbReference type="GO" id="GO:0007156">
    <property type="term" value="P:homophilic cell adhesion via plasma membrane adhesion molecules"/>
    <property type="evidence" value="ECO:0007669"/>
    <property type="project" value="InterPro"/>
</dbReference>
<reference evidence="9" key="1">
    <citation type="submission" date="2014-12" db="EMBL/GenBank/DDBJ databases">
        <title>Insight into the proteome of Arion vulgaris.</title>
        <authorList>
            <person name="Aradska J."/>
            <person name="Bulat T."/>
            <person name="Smidak R."/>
            <person name="Sarate P."/>
            <person name="Gangsoo J."/>
            <person name="Sialana F."/>
            <person name="Bilban M."/>
            <person name="Lubec G."/>
        </authorList>
    </citation>
    <scope>NUCLEOTIDE SEQUENCE</scope>
    <source>
        <tissue evidence="9">Skin</tissue>
    </source>
</reference>
<dbReference type="Gene3D" id="2.60.40.60">
    <property type="entry name" value="Cadherins"/>
    <property type="match status" value="2"/>
</dbReference>
<dbReference type="PRINTS" id="PR00205">
    <property type="entry name" value="CADHERIN"/>
</dbReference>
<comment type="subcellular location">
    <subcellularLocation>
        <location evidence="1">Membrane</location>
    </subcellularLocation>
</comment>
<evidence type="ECO:0000256" key="3">
    <source>
        <dbReference type="ARBA" id="ARBA00022737"/>
    </source>
</evidence>
<protein>
    <recommendedName>
        <fullName evidence="8">Cadherin domain-containing protein</fullName>
    </recommendedName>
</protein>
<keyword evidence="6" id="KW-0472">Membrane</keyword>
<dbReference type="InterPro" id="IPR015919">
    <property type="entry name" value="Cadherin-like_sf"/>
</dbReference>
<dbReference type="PROSITE" id="PS50268">
    <property type="entry name" value="CADHERIN_2"/>
    <property type="match status" value="1"/>
</dbReference>
<dbReference type="PANTHER" id="PTHR24026:SF126">
    <property type="entry name" value="PROTOCADHERIN FAT 4"/>
    <property type="match status" value="1"/>
</dbReference>